<dbReference type="AlphaFoldDB" id="Q64BQ7"/>
<comment type="catalytic activity">
    <reaction evidence="5">
        <text>a 2'-deoxyadenosine in DNA + S-adenosyl-L-methionine = an N(6)-methyl-2'-deoxyadenosine in DNA + S-adenosyl-L-homocysteine + H(+)</text>
        <dbReference type="Rhea" id="RHEA:15197"/>
        <dbReference type="Rhea" id="RHEA-COMP:12418"/>
        <dbReference type="Rhea" id="RHEA-COMP:12419"/>
        <dbReference type="ChEBI" id="CHEBI:15378"/>
        <dbReference type="ChEBI" id="CHEBI:57856"/>
        <dbReference type="ChEBI" id="CHEBI:59789"/>
        <dbReference type="ChEBI" id="CHEBI:90615"/>
        <dbReference type="ChEBI" id="CHEBI:90616"/>
        <dbReference type="EC" id="2.1.1.72"/>
    </reaction>
</comment>
<dbReference type="GO" id="GO:0009007">
    <property type="term" value="F:site-specific DNA-methyltransferase (adenine-specific) activity"/>
    <property type="evidence" value="ECO:0007669"/>
    <property type="project" value="UniProtKB-EC"/>
</dbReference>
<name>Q64BQ7_UNCAG</name>
<dbReference type="PANTHER" id="PTHR33841:SF1">
    <property type="entry name" value="DNA METHYLTRANSFERASE A"/>
    <property type="match status" value="1"/>
</dbReference>
<dbReference type="EC" id="2.1.1.72" evidence="1"/>
<dbReference type="GO" id="GO:0006304">
    <property type="term" value="P:DNA modification"/>
    <property type="evidence" value="ECO:0007669"/>
    <property type="project" value="InterPro"/>
</dbReference>
<dbReference type="InterPro" id="IPR041635">
    <property type="entry name" value="Type_ISP_LLaBIII_C"/>
</dbReference>
<accession>Q64BQ7</accession>
<evidence type="ECO:0000259" key="7">
    <source>
        <dbReference type="Pfam" id="PF18135"/>
    </source>
</evidence>
<dbReference type="InterPro" id="IPR050953">
    <property type="entry name" value="N4_N6_ade-DNA_methylase"/>
</dbReference>
<dbReference type="InterPro" id="IPR011639">
    <property type="entry name" value="MethylTrfase_TaqI-like_dom"/>
</dbReference>
<dbReference type="SUPFAM" id="SSF53335">
    <property type="entry name" value="S-adenosyl-L-methionine-dependent methyltransferases"/>
    <property type="match status" value="1"/>
</dbReference>
<organism evidence="8">
    <name type="scientific">Uncultured archaeon GZfos26G2</name>
    <dbReference type="NCBI Taxonomy" id="3386331"/>
    <lineage>
        <taxon>Archaea</taxon>
        <taxon>Methanobacteriati</taxon>
        <taxon>Methanobacteriota</taxon>
        <taxon>Stenosarchaea group</taxon>
        <taxon>Methanomicrobia</taxon>
        <taxon>Candidatus Methanophagales</taxon>
        <taxon>Candidatus Methanophagaceae</taxon>
        <taxon>Candidatus Methanophaga</taxon>
    </lineage>
</organism>
<gene>
    <name evidence="8" type="ORF">GZ26G2_40</name>
</gene>
<reference evidence="8" key="1">
    <citation type="journal article" date="2004" name="Science">
        <title>Reverse methanogenesis: testing the hypothesis with environmental genomics.</title>
        <authorList>
            <person name="Hallam S.J."/>
            <person name="Putnam N."/>
            <person name="Preston C.M."/>
            <person name="Detter J.C."/>
            <person name="Rokhsar D."/>
            <person name="Richardson P.M."/>
            <person name="DeLong E.F."/>
        </authorList>
    </citation>
    <scope>NUCLEOTIDE SEQUENCE</scope>
</reference>
<dbReference type="Gene3D" id="3.40.50.150">
    <property type="entry name" value="Vaccinia Virus protein VP39"/>
    <property type="match status" value="1"/>
</dbReference>
<dbReference type="PANTHER" id="PTHR33841">
    <property type="entry name" value="DNA METHYLTRANSFERASE YEEA-RELATED"/>
    <property type="match status" value="1"/>
</dbReference>
<dbReference type="REBASE" id="10585">
    <property type="entry name" value="EsaERORF6P"/>
</dbReference>
<dbReference type="InterPro" id="IPR002052">
    <property type="entry name" value="DNA_methylase_N6_adenine_CS"/>
</dbReference>
<sequence>MTTPERAKLRKVLTAYLKELHEIYTGGNFREESFYPALKELFEECSHLFSEQEAAKALVLPKRTEVGIPDFLIRKDGEIVGHIEAKVPDANLHDIENSEQIQRYRNALPNLIVTNFLKFRLYRDGALVDKAELCSPIALQGLKPPVPEDVDSFSGLLRAYYSFSTPEIRTASALATTLGDKTKFSRHILKEVLERRDRDSIPLESFYEVFRRTLIGSLTEERFVDLYAQTITYGLFAAKIMAGKEEINKENAWNFIPGNVPLLTHIFHTFVGPDTPVAMNWIIEDILNVLNKTDIVAITKEKEATYGARDPIIHFYDTFLGEYNPEERAKLGVYYTPPEVVDYIVKSIHKLLKEKFGKEKGLAEEGLKLLDPAAGTLTFIIRALGRALLELQDYHLGGMIPLNIKNHILADFYAFEIQVVPYIIGHLRVAMSLEKVWNYEFEEDDRFQFYLTNTLEMKEPEQELLLQQLTEEGREAMYVKEKEPILVVLGNPPYSVSSENKSEFIEKLMADYKREVKKERNIQPLSDDYIKFIRFAHWKISQTGKGIFGYITNNSYLSGIIHRGMRKELLSTFDEIYILNLHGSSRIGEKTPEGGKDENVFDIQQGVAIAIYVKLEKPLKEKKVRYADVWGLRDTKYKYLRKNDVTSTDWLELEPKEPYYFFVPKDFALQEEYDKFWKVTDIFKVWSSGVKTRRDKFMVAFSKQELVLRLELFTGKLSNGEVSKSLKITDTKYWSIEKAREEVRKVDYMAKIIPYVYRPFDSRFVFYFPKIIERGDARYSFMRNFENDNLALCTMRQVVGDSFRHALVTNVINDLNILTSHHVSQATFPLFLYGTSDIPKGTLLKMPKLERTPNFTPKFLQALKSALGTEPTPEEILYYIYAVLYSPTYRKRYEEFLKIDFPRVLLPHDYEKFKNLSELGKELVELHLLTHPSLSETEIGFPVSGSNTVEKVSYDEENRRVYFNKEQYFDGISKAVWEYQIGGYQVMAKYLKDRKKRELSLEEIEHYRRVAKAIARTIEVQVEVEKVYGIVAMG</sequence>
<dbReference type="GO" id="GO:0032259">
    <property type="term" value="P:methylation"/>
    <property type="evidence" value="ECO:0007669"/>
    <property type="project" value="UniProtKB-KW"/>
</dbReference>
<dbReference type="Pfam" id="PF07669">
    <property type="entry name" value="Eco57I"/>
    <property type="match status" value="1"/>
</dbReference>
<keyword evidence="2 8" id="KW-0489">Methyltransferase</keyword>
<protein>
    <recommendedName>
        <fullName evidence="1">site-specific DNA-methyltransferase (adenine-specific)</fullName>
        <ecNumber evidence="1">2.1.1.72</ecNumber>
    </recommendedName>
</protein>
<evidence type="ECO:0000256" key="2">
    <source>
        <dbReference type="ARBA" id="ARBA00022603"/>
    </source>
</evidence>
<evidence type="ECO:0000256" key="1">
    <source>
        <dbReference type="ARBA" id="ARBA00011900"/>
    </source>
</evidence>
<keyword evidence="3 8" id="KW-0808">Transferase</keyword>
<dbReference type="Pfam" id="PF18135">
    <property type="entry name" value="Type_ISP_C"/>
    <property type="match status" value="1"/>
</dbReference>
<evidence type="ECO:0000256" key="4">
    <source>
        <dbReference type="ARBA" id="ARBA00022691"/>
    </source>
</evidence>
<dbReference type="EMBL" id="AY714843">
    <property type="protein sequence ID" value="AAU83170.1"/>
    <property type="molecule type" value="Genomic_DNA"/>
</dbReference>
<feature type="domain" description="Type ISP restriction-modification enzyme LLaBIII C-terminal specificity" evidence="7">
    <location>
        <begin position="681"/>
        <end position="1011"/>
    </location>
</feature>
<evidence type="ECO:0000259" key="6">
    <source>
        <dbReference type="Pfam" id="PF07669"/>
    </source>
</evidence>
<keyword evidence="4" id="KW-0949">S-adenosyl-L-methionine</keyword>
<evidence type="ECO:0000256" key="5">
    <source>
        <dbReference type="ARBA" id="ARBA00047942"/>
    </source>
</evidence>
<evidence type="ECO:0000313" key="8">
    <source>
        <dbReference type="EMBL" id="AAU83170.1"/>
    </source>
</evidence>
<dbReference type="InterPro" id="IPR029063">
    <property type="entry name" value="SAM-dependent_MTases_sf"/>
</dbReference>
<dbReference type="GO" id="GO:0003676">
    <property type="term" value="F:nucleic acid binding"/>
    <property type="evidence" value="ECO:0007669"/>
    <property type="project" value="InterPro"/>
</dbReference>
<dbReference type="PROSITE" id="PS00092">
    <property type="entry name" value="N6_MTASE"/>
    <property type="match status" value="1"/>
</dbReference>
<dbReference type="PRINTS" id="PR00507">
    <property type="entry name" value="N12N6MTFRASE"/>
</dbReference>
<evidence type="ECO:0000256" key="3">
    <source>
        <dbReference type="ARBA" id="ARBA00022679"/>
    </source>
</evidence>
<proteinExistence type="predicted"/>
<feature type="domain" description="Type II methyltransferase M.TaqI-like" evidence="6">
    <location>
        <begin position="448"/>
        <end position="581"/>
    </location>
</feature>